<dbReference type="Gene3D" id="1.10.30.50">
    <property type="match status" value="1"/>
</dbReference>
<feature type="domain" description="HNH nuclease" evidence="1">
    <location>
        <begin position="19"/>
        <end position="74"/>
    </location>
</feature>
<comment type="caution">
    <text evidence="2">The sequence shown here is derived from an EMBL/GenBank/DDBJ whole genome shotgun (WGS) entry which is preliminary data.</text>
</comment>
<dbReference type="SMART" id="SM00507">
    <property type="entry name" value="HNHc"/>
    <property type="match status" value="1"/>
</dbReference>
<protein>
    <recommendedName>
        <fullName evidence="1">HNH nuclease domain-containing protein</fullName>
    </recommendedName>
</protein>
<evidence type="ECO:0000259" key="1">
    <source>
        <dbReference type="SMART" id="SM00507"/>
    </source>
</evidence>
<sequence>YPPEKVTTTITRSVRDTALSNKVKGERNYQCQICGTKLSIRGKGYAETHHVKPLGHDGPDIKANMLVLCPNHHVLFDYGEIAISPKDCKTVVDKEGNRIFTLILPAPKKEYVEHHYNKIYKK</sequence>
<dbReference type="InterPro" id="IPR003615">
    <property type="entry name" value="HNH_nuc"/>
</dbReference>
<proteinExistence type="predicted"/>
<dbReference type="EMBL" id="BARU01021145">
    <property type="protein sequence ID" value="GAH57231.1"/>
    <property type="molecule type" value="Genomic_DNA"/>
</dbReference>
<dbReference type="AlphaFoldDB" id="X1GH32"/>
<dbReference type="CDD" id="cd00085">
    <property type="entry name" value="HNHc"/>
    <property type="match status" value="1"/>
</dbReference>
<feature type="non-terminal residue" evidence="2">
    <location>
        <position position="1"/>
    </location>
</feature>
<reference evidence="2" key="1">
    <citation type="journal article" date="2014" name="Front. Microbiol.">
        <title>High frequency of phylogenetically diverse reductive dehalogenase-homologous genes in deep subseafloor sedimentary metagenomes.</title>
        <authorList>
            <person name="Kawai M."/>
            <person name="Futagami T."/>
            <person name="Toyoda A."/>
            <person name="Takaki Y."/>
            <person name="Nishi S."/>
            <person name="Hori S."/>
            <person name="Arai W."/>
            <person name="Tsubouchi T."/>
            <person name="Morono Y."/>
            <person name="Uchiyama I."/>
            <person name="Ito T."/>
            <person name="Fujiyama A."/>
            <person name="Inagaki F."/>
            <person name="Takami H."/>
        </authorList>
    </citation>
    <scope>NUCLEOTIDE SEQUENCE</scope>
    <source>
        <strain evidence="2">Expedition CK06-06</strain>
    </source>
</reference>
<dbReference type="Pfam" id="PF13391">
    <property type="entry name" value="HNH_2"/>
    <property type="match status" value="1"/>
</dbReference>
<evidence type="ECO:0000313" key="2">
    <source>
        <dbReference type="EMBL" id="GAH57231.1"/>
    </source>
</evidence>
<organism evidence="2">
    <name type="scientific">marine sediment metagenome</name>
    <dbReference type="NCBI Taxonomy" id="412755"/>
    <lineage>
        <taxon>unclassified sequences</taxon>
        <taxon>metagenomes</taxon>
        <taxon>ecological metagenomes</taxon>
    </lineage>
</organism>
<gene>
    <name evidence="2" type="ORF">S03H2_34629</name>
</gene>
<accession>X1GH32</accession>
<name>X1GH32_9ZZZZ</name>